<reference evidence="3" key="1">
    <citation type="journal article" date="2021" name="PeerJ">
        <title>Extensive microbial diversity within the chicken gut microbiome revealed by metagenomics and culture.</title>
        <authorList>
            <person name="Gilroy R."/>
            <person name="Ravi A."/>
            <person name="Getino M."/>
            <person name="Pursley I."/>
            <person name="Horton D.L."/>
            <person name="Alikhan N.F."/>
            <person name="Baker D."/>
            <person name="Gharbi K."/>
            <person name="Hall N."/>
            <person name="Watson M."/>
            <person name="Adriaenssens E.M."/>
            <person name="Foster-Nyarko E."/>
            <person name="Jarju S."/>
            <person name="Secka A."/>
            <person name="Antonio M."/>
            <person name="Oren A."/>
            <person name="Chaudhuri R.R."/>
            <person name="La Ragione R."/>
            <person name="Hildebrand F."/>
            <person name="Pallen M.J."/>
        </authorList>
    </citation>
    <scope>NUCLEOTIDE SEQUENCE</scope>
    <source>
        <strain evidence="3">CHK121-7720</strain>
    </source>
</reference>
<dbReference type="EMBL" id="DYUD01000014">
    <property type="protein sequence ID" value="HJG88699.1"/>
    <property type="molecule type" value="Genomic_DNA"/>
</dbReference>
<dbReference type="Proteomes" id="UP000757103">
    <property type="component" value="Unassembled WGS sequence"/>
</dbReference>
<feature type="chain" id="PRO_5036882259" evidence="1">
    <location>
        <begin position="22"/>
        <end position="259"/>
    </location>
</feature>
<protein>
    <submittedName>
        <fullName evidence="3">META domain-containing protein</fullName>
    </submittedName>
</protein>
<dbReference type="PROSITE" id="PS51257">
    <property type="entry name" value="PROKAR_LIPOPROTEIN"/>
    <property type="match status" value="1"/>
</dbReference>
<dbReference type="AlphaFoldDB" id="A0A921MRG3"/>
<keyword evidence="1" id="KW-0732">Signal</keyword>
<dbReference type="PANTHER" id="PTHR35535:SF1">
    <property type="entry name" value="HEAT SHOCK PROTEIN HSLJ"/>
    <property type="match status" value="1"/>
</dbReference>
<comment type="caution">
    <text evidence="3">The sequence shown here is derived from an EMBL/GenBank/DDBJ whole genome shotgun (WGS) entry which is preliminary data.</text>
</comment>
<reference evidence="3" key="2">
    <citation type="submission" date="2021-09" db="EMBL/GenBank/DDBJ databases">
        <authorList>
            <person name="Gilroy R."/>
        </authorList>
    </citation>
    <scope>NUCLEOTIDE SEQUENCE</scope>
    <source>
        <strain evidence="3">CHK121-7720</strain>
    </source>
</reference>
<dbReference type="InterPro" id="IPR005184">
    <property type="entry name" value="DUF306_Meta_HslJ"/>
</dbReference>
<organism evidence="3 4">
    <name type="scientific">Barnesiella viscericola</name>
    <dbReference type="NCBI Taxonomy" id="397865"/>
    <lineage>
        <taxon>Bacteria</taxon>
        <taxon>Pseudomonadati</taxon>
        <taxon>Bacteroidota</taxon>
        <taxon>Bacteroidia</taxon>
        <taxon>Bacteroidales</taxon>
        <taxon>Barnesiellaceae</taxon>
        <taxon>Barnesiella</taxon>
    </lineage>
</organism>
<feature type="domain" description="DUF306" evidence="2">
    <location>
        <begin position="148"/>
        <end position="253"/>
    </location>
</feature>
<evidence type="ECO:0000256" key="1">
    <source>
        <dbReference type="SAM" id="SignalP"/>
    </source>
</evidence>
<dbReference type="InterPro" id="IPR053147">
    <property type="entry name" value="Hsp_HslJ-like"/>
</dbReference>
<evidence type="ECO:0000313" key="3">
    <source>
        <dbReference type="EMBL" id="HJG88699.1"/>
    </source>
</evidence>
<dbReference type="Pfam" id="PF03724">
    <property type="entry name" value="META"/>
    <property type="match status" value="2"/>
</dbReference>
<gene>
    <name evidence="3" type="ORF">K8U91_04380</name>
</gene>
<dbReference type="GeneID" id="90529002"/>
<name>A0A921MRG3_9BACT</name>
<dbReference type="InterPro" id="IPR038670">
    <property type="entry name" value="HslJ-like_sf"/>
</dbReference>
<accession>A0A921MRG3</accession>
<proteinExistence type="predicted"/>
<dbReference type="PANTHER" id="PTHR35535">
    <property type="entry name" value="HEAT SHOCK PROTEIN HSLJ"/>
    <property type="match status" value="1"/>
</dbReference>
<dbReference type="Gene3D" id="2.40.128.270">
    <property type="match status" value="2"/>
</dbReference>
<evidence type="ECO:0000259" key="2">
    <source>
        <dbReference type="Pfam" id="PF03724"/>
    </source>
</evidence>
<feature type="signal peptide" evidence="1">
    <location>
        <begin position="1"/>
        <end position="21"/>
    </location>
</feature>
<dbReference type="RefSeq" id="WP_025278367.1">
    <property type="nucleotide sequence ID" value="NZ_CAKMIC010000007.1"/>
</dbReference>
<evidence type="ECO:0000313" key="4">
    <source>
        <dbReference type="Proteomes" id="UP000757103"/>
    </source>
</evidence>
<sequence>MKMKCLYVAVAAAVLSLAACRSSKDAVSVNDLDGEWNVVEIQGQAVQAESQPFIGFDAQDGRVYGYTGCNRLMGALTLSKPNKIELGQMASTLMACPDMETERLMLNALASVKSLKCSGKTLVLYGADKEPVMLLQKRFEVVPLSSLKGDWRVVSLYGAALPEGMETVPALNFDVTANRVTGNSGCNRLSGAINHDGADENSISFGNVASTRMACPDMDTENQVLSALNSVRSYGLLDNGRLALMSEGGTIVLELERSK</sequence>
<feature type="domain" description="DUF306" evidence="2">
    <location>
        <begin position="33"/>
        <end position="135"/>
    </location>
</feature>